<evidence type="ECO:0000256" key="5">
    <source>
        <dbReference type="PIRSR" id="PIRSR000137-2"/>
    </source>
</evidence>
<evidence type="ECO:0000256" key="2">
    <source>
        <dbReference type="ARBA" id="ARBA00010790"/>
    </source>
</evidence>
<evidence type="ECO:0000259" key="7">
    <source>
        <dbReference type="PROSITE" id="PS00623"/>
    </source>
</evidence>
<dbReference type="PANTHER" id="PTHR11552:SF147">
    <property type="entry name" value="CHOLINE DEHYDROGENASE, MITOCHONDRIAL"/>
    <property type="match status" value="1"/>
</dbReference>
<feature type="domain" description="Glucose-methanol-choline oxidoreductase N-terminal" evidence="8">
    <location>
        <begin position="258"/>
        <end position="272"/>
    </location>
</feature>
<feature type="binding site" evidence="5">
    <location>
        <position position="219"/>
    </location>
    <ligand>
        <name>FAD</name>
        <dbReference type="ChEBI" id="CHEBI:57692"/>
    </ligand>
</feature>
<evidence type="ECO:0000256" key="3">
    <source>
        <dbReference type="ARBA" id="ARBA00022630"/>
    </source>
</evidence>
<keyword evidence="10" id="KW-1185">Reference proteome</keyword>
<dbReference type="SUPFAM" id="SSF54373">
    <property type="entry name" value="FAD-linked reductases, C-terminal domain"/>
    <property type="match status" value="1"/>
</dbReference>
<comment type="caution">
    <text evidence="9">The sequence shown here is derived from an EMBL/GenBank/DDBJ whole genome shotgun (WGS) entry which is preliminary data.</text>
</comment>
<keyword evidence="4 5" id="KW-0274">FAD</keyword>
<dbReference type="PROSITE" id="PS00623">
    <property type="entry name" value="GMC_OXRED_1"/>
    <property type="match status" value="1"/>
</dbReference>
<comment type="similarity">
    <text evidence="2 6">Belongs to the GMC oxidoreductase family.</text>
</comment>
<keyword evidence="3 6" id="KW-0285">Flavoprotein</keyword>
<name>A0A014MGA3_9BURK</name>
<evidence type="ECO:0000256" key="6">
    <source>
        <dbReference type="RuleBase" id="RU003968"/>
    </source>
</evidence>
<proteinExistence type="inferred from homology"/>
<dbReference type="Proteomes" id="UP000020766">
    <property type="component" value="Unassembled WGS sequence"/>
</dbReference>
<dbReference type="Gene3D" id="3.50.50.60">
    <property type="entry name" value="FAD/NAD(P)-binding domain"/>
    <property type="match status" value="1"/>
</dbReference>
<sequence>MDETFDFVVIGAGSAGSVLAGRLSEDSAHQVCLLEAGGADASALVQCPAGIAGMARTGQFNWSIDTVPQPGLNGRCGFQPRGKVLGGSSSVNAMIYLRGQPQDYDAWAAQGNPGWSWQEVLPWFLKAEHNARGADALHAQGGPLHVADLQQPNPLSLDFVEAGVQAGLPRNADFNGPSQEGVGCYQVTQKQGERCSAAKAYLTPHLGRRNLRVRTGAQVLRILLSDTPQGLRATGVEYLRDGARHVVQARREVLLSAGALLSPQLLMLSGLGPAGHLQELGIPLRCDLPGVGGNLHDHLDAILLCDAPGLTQSFGLSPAGLWHVARGAWQWHRQRTGLLTTNFAEAGAFVRSRAELAQPDLQLHFVVGKLLDHGRQTVWGHGFSCHLCLLQPHSRGQVRLRSADPLTLPAVDPNFLGDARDLAPMVQGVRSMRHILAQPALARHGAWELPASAAAQTEAQIADWLRQTADTIYHPVGTCRMGPGPLDVVDSQLRVHGVQGLRVVDASIFPRITSGNTNAPTIMVAEKAAHLVLHAAQYAAAAVGLVSMA</sequence>
<dbReference type="Pfam" id="PF05199">
    <property type="entry name" value="GMC_oxred_C"/>
    <property type="match status" value="1"/>
</dbReference>
<dbReference type="SUPFAM" id="SSF51905">
    <property type="entry name" value="FAD/NAD(P)-binding domain"/>
    <property type="match status" value="1"/>
</dbReference>
<dbReference type="InterPro" id="IPR007867">
    <property type="entry name" value="GMC_OxRtase_C"/>
</dbReference>
<organism evidence="9 10">
    <name type="scientific">Comamonas aquatica DA1877</name>
    <dbReference type="NCBI Taxonomy" id="1457173"/>
    <lineage>
        <taxon>Bacteria</taxon>
        <taxon>Pseudomonadati</taxon>
        <taxon>Pseudomonadota</taxon>
        <taxon>Betaproteobacteria</taxon>
        <taxon>Burkholderiales</taxon>
        <taxon>Comamonadaceae</taxon>
        <taxon>Comamonas</taxon>
    </lineage>
</organism>
<dbReference type="PIRSF" id="PIRSF000137">
    <property type="entry name" value="Alcohol_oxidase"/>
    <property type="match status" value="1"/>
</dbReference>
<evidence type="ECO:0000259" key="8">
    <source>
        <dbReference type="PROSITE" id="PS00624"/>
    </source>
</evidence>
<dbReference type="EMBL" id="JBOK01000006">
    <property type="protein sequence ID" value="EXU80711.1"/>
    <property type="molecule type" value="Genomic_DNA"/>
</dbReference>
<dbReference type="GO" id="GO:0050660">
    <property type="term" value="F:flavin adenine dinucleotide binding"/>
    <property type="evidence" value="ECO:0007669"/>
    <property type="project" value="InterPro"/>
</dbReference>
<dbReference type="STRING" id="225991.MA05_03590"/>
<evidence type="ECO:0000256" key="4">
    <source>
        <dbReference type="ARBA" id="ARBA00022827"/>
    </source>
</evidence>
<dbReference type="AlphaFoldDB" id="A0A014MGA3"/>
<dbReference type="GO" id="GO:0016614">
    <property type="term" value="F:oxidoreductase activity, acting on CH-OH group of donors"/>
    <property type="evidence" value="ECO:0007669"/>
    <property type="project" value="InterPro"/>
</dbReference>
<gene>
    <name evidence="9" type="ORF">AX13_15730</name>
</gene>
<reference evidence="9 10" key="1">
    <citation type="submission" date="2014-01" db="EMBL/GenBank/DDBJ databases">
        <title>Interspecies Systems Biology Uncovers Metabolites Affecting C. elegans Gene Expression and Life History Traits.</title>
        <authorList>
            <person name="Watson E."/>
            <person name="Macneil L.T."/>
            <person name="Ritter A.D."/>
            <person name="Yilmaz L.S."/>
            <person name="Rosebrock A.P."/>
            <person name="Caudy A.A."/>
            <person name="Walhout A.J."/>
        </authorList>
    </citation>
    <scope>NUCLEOTIDE SEQUENCE [LARGE SCALE GENOMIC DNA]</scope>
    <source>
        <strain evidence="9 10">DA1877</strain>
    </source>
</reference>
<dbReference type="Gene3D" id="3.30.560.10">
    <property type="entry name" value="Glucose Oxidase, domain 3"/>
    <property type="match status" value="1"/>
</dbReference>
<comment type="cofactor">
    <cofactor evidence="1 5">
        <name>FAD</name>
        <dbReference type="ChEBI" id="CHEBI:57692"/>
    </cofactor>
</comment>
<dbReference type="Pfam" id="PF00732">
    <property type="entry name" value="GMC_oxred_N"/>
    <property type="match status" value="1"/>
</dbReference>
<dbReference type="InterPro" id="IPR036188">
    <property type="entry name" value="FAD/NAD-bd_sf"/>
</dbReference>
<dbReference type="PANTHER" id="PTHR11552">
    <property type="entry name" value="GLUCOSE-METHANOL-CHOLINE GMC OXIDOREDUCTASE"/>
    <property type="match status" value="1"/>
</dbReference>
<evidence type="ECO:0000256" key="1">
    <source>
        <dbReference type="ARBA" id="ARBA00001974"/>
    </source>
</evidence>
<feature type="domain" description="Glucose-methanol-choline oxidoreductase N-terminal" evidence="7">
    <location>
        <begin position="82"/>
        <end position="105"/>
    </location>
</feature>
<protein>
    <submittedName>
        <fullName evidence="9">Choline dehydrogenase</fullName>
    </submittedName>
</protein>
<dbReference type="InterPro" id="IPR000172">
    <property type="entry name" value="GMC_OxRdtase_N"/>
</dbReference>
<evidence type="ECO:0000313" key="9">
    <source>
        <dbReference type="EMBL" id="EXU80711.1"/>
    </source>
</evidence>
<feature type="binding site" evidence="5">
    <location>
        <position position="84"/>
    </location>
    <ligand>
        <name>FAD</name>
        <dbReference type="ChEBI" id="CHEBI:57692"/>
    </ligand>
</feature>
<evidence type="ECO:0000313" key="10">
    <source>
        <dbReference type="Proteomes" id="UP000020766"/>
    </source>
</evidence>
<accession>A0A014MGA3</accession>
<dbReference type="InterPro" id="IPR012132">
    <property type="entry name" value="GMC_OxRdtase"/>
</dbReference>
<dbReference type="PROSITE" id="PS00624">
    <property type="entry name" value="GMC_OXRED_2"/>
    <property type="match status" value="1"/>
</dbReference>
<dbReference type="PATRIC" id="fig|1457173.3.peg.1410"/>
<dbReference type="RefSeq" id="WP_051519422.1">
    <property type="nucleotide sequence ID" value="NZ_JBOK01000006.1"/>
</dbReference>